<evidence type="ECO:0000256" key="1">
    <source>
        <dbReference type="ARBA" id="ARBA00001974"/>
    </source>
</evidence>
<organism evidence="7 8">
    <name type="scientific">Ruegeria marina</name>
    <dbReference type="NCBI Taxonomy" id="639004"/>
    <lineage>
        <taxon>Bacteria</taxon>
        <taxon>Pseudomonadati</taxon>
        <taxon>Pseudomonadota</taxon>
        <taxon>Alphaproteobacteria</taxon>
        <taxon>Rhodobacterales</taxon>
        <taxon>Roseobacteraceae</taxon>
        <taxon>Ruegeria</taxon>
    </lineage>
</organism>
<reference evidence="8" key="1">
    <citation type="submission" date="2016-10" db="EMBL/GenBank/DDBJ databases">
        <authorList>
            <person name="Varghese N."/>
            <person name="Submissions S."/>
        </authorList>
    </citation>
    <scope>NUCLEOTIDE SEQUENCE [LARGE SCALE GENOMIC DNA]</scope>
    <source>
        <strain evidence="8">CGMCC 1.9108</strain>
    </source>
</reference>
<dbReference type="SUPFAM" id="SSF51905">
    <property type="entry name" value="FAD/NAD(P)-binding domain"/>
    <property type="match status" value="1"/>
</dbReference>
<keyword evidence="3" id="KW-0274">FAD</keyword>
<gene>
    <name evidence="7" type="ORF">SAMN04488239_101432</name>
</gene>
<evidence type="ECO:0000259" key="6">
    <source>
        <dbReference type="Pfam" id="PF01494"/>
    </source>
</evidence>
<sequence>MSRAQYVRMGTPGLAASAFSFEEITVQLNEIRIVIVGAGIGGLAAALALRLQGADVTVLEQAEAIAEVGAGIQVSPNGASVLGALGLGDAFEAATIRCRAVVLSDYRRPAEVLRLDLTKHAADQRFAFVHRADLIELLAKAVRQAGVNIRLLQKVERVEPGSPPVLQMCSGARITADLIVGADGLHSRARQALNGTARPFFTGQVAWRAVVPNDQRLPDEARVFMGPGRHLVCYPLRDGAMVNLVAVQERQEWAAESWSHTDDAGNLRSAFAGFEGLPKALLNQVDSPALWGLFRHPVARCWHKGRVTILGDAAHPTLPFMAQGANMALEDAWVLAEELSRAPGIEVALDTYQNRRRPRVERVIAAANGNAWKYHLRSGPVRSAAHLALHLGGLVAPARMVRQFDWIYRHDVTRGD</sequence>
<evidence type="ECO:0000256" key="2">
    <source>
        <dbReference type="ARBA" id="ARBA00022630"/>
    </source>
</evidence>
<evidence type="ECO:0000256" key="5">
    <source>
        <dbReference type="ARBA" id="ARBA00023033"/>
    </source>
</evidence>
<dbReference type="GO" id="GO:0071949">
    <property type="term" value="F:FAD binding"/>
    <property type="evidence" value="ECO:0007669"/>
    <property type="project" value="InterPro"/>
</dbReference>
<name>A0A1G6JT22_9RHOB</name>
<dbReference type="InterPro" id="IPR036188">
    <property type="entry name" value="FAD/NAD-bd_sf"/>
</dbReference>
<dbReference type="EMBL" id="FMZV01000001">
    <property type="protein sequence ID" value="SDC21909.1"/>
    <property type="molecule type" value="Genomic_DNA"/>
</dbReference>
<evidence type="ECO:0000256" key="3">
    <source>
        <dbReference type="ARBA" id="ARBA00022827"/>
    </source>
</evidence>
<feature type="domain" description="FAD-binding" evidence="6">
    <location>
        <begin position="32"/>
        <end position="366"/>
    </location>
</feature>
<proteinExistence type="predicted"/>
<dbReference type="PANTHER" id="PTHR13789:SF318">
    <property type="entry name" value="GERANYLGERANYL DIPHOSPHATE REDUCTASE"/>
    <property type="match status" value="1"/>
</dbReference>
<dbReference type="PANTHER" id="PTHR13789">
    <property type="entry name" value="MONOOXYGENASE"/>
    <property type="match status" value="1"/>
</dbReference>
<dbReference type="Gene3D" id="3.50.50.60">
    <property type="entry name" value="FAD/NAD(P)-binding domain"/>
    <property type="match status" value="1"/>
</dbReference>
<accession>A0A1G6JT22</accession>
<dbReference type="SUPFAM" id="SSF54373">
    <property type="entry name" value="FAD-linked reductases, C-terminal domain"/>
    <property type="match status" value="1"/>
</dbReference>
<dbReference type="InterPro" id="IPR050493">
    <property type="entry name" value="FAD-dep_Monooxygenase_BioMet"/>
</dbReference>
<evidence type="ECO:0000313" key="8">
    <source>
        <dbReference type="Proteomes" id="UP000199628"/>
    </source>
</evidence>
<keyword evidence="4" id="KW-0560">Oxidoreductase</keyword>
<comment type="cofactor">
    <cofactor evidence="1">
        <name>FAD</name>
        <dbReference type="ChEBI" id="CHEBI:57692"/>
    </cofactor>
</comment>
<keyword evidence="5" id="KW-0503">Monooxygenase</keyword>
<dbReference type="STRING" id="639004.SAMN04488239_101432"/>
<dbReference type="InterPro" id="IPR002938">
    <property type="entry name" value="FAD-bd"/>
</dbReference>
<evidence type="ECO:0000313" key="7">
    <source>
        <dbReference type="EMBL" id="SDC21909.1"/>
    </source>
</evidence>
<keyword evidence="2" id="KW-0285">Flavoprotein</keyword>
<keyword evidence="8" id="KW-1185">Reference proteome</keyword>
<dbReference type="AlphaFoldDB" id="A0A1G6JT22"/>
<dbReference type="GO" id="GO:0004497">
    <property type="term" value="F:monooxygenase activity"/>
    <property type="evidence" value="ECO:0007669"/>
    <property type="project" value="UniProtKB-KW"/>
</dbReference>
<dbReference type="Proteomes" id="UP000199628">
    <property type="component" value="Unassembled WGS sequence"/>
</dbReference>
<dbReference type="Pfam" id="PF01494">
    <property type="entry name" value="FAD_binding_3"/>
    <property type="match status" value="1"/>
</dbReference>
<dbReference type="PRINTS" id="PR00420">
    <property type="entry name" value="RNGMNOXGNASE"/>
</dbReference>
<protein>
    <submittedName>
        <fullName evidence="7">Salicylate hydroxylase</fullName>
    </submittedName>
</protein>
<evidence type="ECO:0000256" key="4">
    <source>
        <dbReference type="ARBA" id="ARBA00023002"/>
    </source>
</evidence>